<feature type="compositionally biased region" description="Basic and acidic residues" evidence="6">
    <location>
        <begin position="80"/>
        <end position="98"/>
    </location>
</feature>
<feature type="compositionally biased region" description="Basic and acidic residues" evidence="6">
    <location>
        <begin position="176"/>
        <end position="185"/>
    </location>
</feature>
<keyword evidence="2 4" id="KW-0863">Zinc-finger</keyword>
<dbReference type="PANTHER" id="PTHR28069">
    <property type="entry name" value="GH20023P"/>
    <property type="match status" value="1"/>
</dbReference>
<keyword evidence="5" id="KW-0175">Coiled coil</keyword>
<name>A0A6J1NWB2_BICAN</name>
<evidence type="ECO:0000313" key="8">
    <source>
        <dbReference type="Proteomes" id="UP001652582"/>
    </source>
</evidence>
<dbReference type="Pfam" id="PF01753">
    <property type="entry name" value="zf-MYND"/>
    <property type="match status" value="1"/>
</dbReference>
<dbReference type="PROSITE" id="PS50865">
    <property type="entry name" value="ZF_MYND_2"/>
    <property type="match status" value="1"/>
</dbReference>
<dbReference type="GeneID" id="112054088"/>
<evidence type="ECO:0000256" key="3">
    <source>
        <dbReference type="ARBA" id="ARBA00022833"/>
    </source>
</evidence>
<dbReference type="Proteomes" id="UP001652582">
    <property type="component" value="Chromosome 2"/>
</dbReference>
<dbReference type="Gene3D" id="6.10.140.2220">
    <property type="match status" value="1"/>
</dbReference>
<evidence type="ECO:0000256" key="4">
    <source>
        <dbReference type="PROSITE-ProRule" id="PRU00134"/>
    </source>
</evidence>
<feature type="compositionally biased region" description="Basic residues" evidence="6">
    <location>
        <begin position="314"/>
        <end position="325"/>
    </location>
</feature>
<evidence type="ECO:0000256" key="5">
    <source>
        <dbReference type="SAM" id="Coils"/>
    </source>
</evidence>
<feature type="compositionally biased region" description="Basic and acidic residues" evidence="6">
    <location>
        <begin position="195"/>
        <end position="204"/>
    </location>
</feature>
<evidence type="ECO:0000256" key="1">
    <source>
        <dbReference type="ARBA" id="ARBA00022723"/>
    </source>
</evidence>
<dbReference type="OrthoDB" id="5282002at2759"/>
<evidence type="ECO:0000259" key="7">
    <source>
        <dbReference type="PROSITE" id="PS50865"/>
    </source>
</evidence>
<keyword evidence="1" id="KW-0479">Metal-binding</keyword>
<feature type="compositionally biased region" description="Basic and acidic residues" evidence="6">
    <location>
        <begin position="720"/>
        <end position="734"/>
    </location>
</feature>
<evidence type="ECO:0000256" key="2">
    <source>
        <dbReference type="ARBA" id="ARBA00022771"/>
    </source>
</evidence>
<dbReference type="SUPFAM" id="SSF144232">
    <property type="entry name" value="HIT/MYND zinc finger-like"/>
    <property type="match status" value="1"/>
</dbReference>
<feature type="compositionally biased region" description="Basic residues" evidence="6">
    <location>
        <begin position="68"/>
        <end position="79"/>
    </location>
</feature>
<reference evidence="9" key="2">
    <citation type="submission" date="2025-08" db="UniProtKB">
        <authorList>
            <consortium name="RefSeq"/>
        </authorList>
    </citation>
    <scope>IDENTIFICATION</scope>
</reference>
<gene>
    <name evidence="9" type="primary">LOC112054088</name>
</gene>
<organism evidence="8 9">
    <name type="scientific">Bicyclus anynana</name>
    <name type="common">Squinting bush brown butterfly</name>
    <dbReference type="NCBI Taxonomy" id="110368"/>
    <lineage>
        <taxon>Eukaryota</taxon>
        <taxon>Metazoa</taxon>
        <taxon>Ecdysozoa</taxon>
        <taxon>Arthropoda</taxon>
        <taxon>Hexapoda</taxon>
        <taxon>Insecta</taxon>
        <taxon>Pterygota</taxon>
        <taxon>Neoptera</taxon>
        <taxon>Endopterygota</taxon>
        <taxon>Lepidoptera</taxon>
        <taxon>Glossata</taxon>
        <taxon>Ditrysia</taxon>
        <taxon>Papilionoidea</taxon>
        <taxon>Nymphalidae</taxon>
        <taxon>Satyrinae</taxon>
        <taxon>Satyrini</taxon>
        <taxon>Mycalesina</taxon>
        <taxon>Bicyclus</taxon>
    </lineage>
</organism>
<evidence type="ECO:0000313" key="9">
    <source>
        <dbReference type="RefSeq" id="XP_023949512.2"/>
    </source>
</evidence>
<feature type="compositionally biased region" description="Basic and acidic residues" evidence="6">
    <location>
        <begin position="153"/>
        <end position="163"/>
    </location>
</feature>
<feature type="region of interest" description="Disordered" evidence="6">
    <location>
        <begin position="1"/>
        <end position="26"/>
    </location>
</feature>
<feature type="compositionally biased region" description="Basic residues" evidence="6">
    <location>
        <begin position="1"/>
        <end position="10"/>
    </location>
</feature>
<dbReference type="InterPro" id="IPR002893">
    <property type="entry name" value="Znf_MYND"/>
</dbReference>
<dbReference type="PANTHER" id="PTHR28069:SF2">
    <property type="entry name" value="GH20023P"/>
    <property type="match status" value="1"/>
</dbReference>
<sequence>MNNKKNKSKNRSNPVKSTQETVPMIEKLSEIETVKSDNLNSDEVRVPDIEVAPTTMAENDPSANITPKKPKRSKGKKKKEVLLEDVKNTEEKDENTSDVKEILDSIEITKENLEESTQIIPCARKKKKKAKKLDEKLECDNIVKLNTAETDTEDKSLKLKNDESVPLDIENLSENVDAKHKDDTPKKKKKKKNRHESEKSDKYDLGTSFQKLIELPSEVDKGIDSACTHGTKDIAMKNVIELTNTPGDKKDQVCVDVIPLDSSIKYKNQEKDPPEKHASVETTESIILNDENLPLESLEGEIVTKDNISKPKAKIIKPVQKKSQQKSKSEAQKPLVDFDTTSEENVNNEILKPISPILEISNKEGEIIESKDPDTLCNSDEALEFVEVKTTKSKKKRIKNAISPVPSKPIDITQDSGENTQNIDIEDKNTIISEQVNPHKYITPDLIEYPRSTSQLCVDSNNNTLIQEITQTEEVKLEVPHDIPTPIIQGSGESPDINTNNNPVIDVTEIISQPCSDRVDLISAEVRNLSEKTDIKSKMIEVNRDMEELRRSIERSLGNLSSIEKSDTEVEKEFEQLFLSQSVEEVITDKVNDAKQIKETETNVIKDVENIKETEKSDLNVASKTIESTKSEENIKHKNSGISCGVESLKVASVTDDKPTENTVAEVLNVPPTCPARRDKNKTKSKKKGREEVATVKSNTPNTSETQTPNVEKVSNQTSEKSKSKSKTTKEKGKQQALSNENDSTNLDVSFEPIENFEDALTSSVDDVNKTFEIIAKDATQSVDSTEYHNNPKINIISPVEDTEEENKQDSRQNPITRPKNLLGHPNIPASSNKNEIKNEKFTPPNLIQAKVKIKDSVEIEKPTNNKLQTESKTGLIKESNTAHTTCLMKTNEDLIYKYSFRKVFLQNTCNVCQKNLDHRFPCKFCSLVFYCSQKHKDEDWSNHQSLCFAVSTIAHLKEQKHIYADANNISNHNYRILRMQTILSCEKILNRKLVPWEQETLLYPRICSDANCRQWKQEQLKDCSGCGQISFCIDNPEHLPSSHQRWCKSYALYQKLVKYQLTKGRLEPPLPTKVLHHYKIPEKINDVLGSLYEEKIDIDDIQYAALTQITTAPLTAAYSHQLYFSKINAICVNGTKKNSIFTIHMIGAEIPFEADSLNKWEKFFLHLRSDVQDLRVVMIGPDINSSKLPLDLLAKIKVCENCETNNRRVLFDFHENENYNEYYLSNGFVTPDIVCAFNPNIHRSSLQDPEIIWPSTISCILKQRVPFVVTSYSIEELRRDLGKIRECANFDFNIVTEIKHNPFGSVRPDRNFITDHEIPFLFKNYCFCILCGTL</sequence>
<proteinExistence type="predicted"/>
<evidence type="ECO:0000256" key="6">
    <source>
        <dbReference type="SAM" id="MobiDB-lite"/>
    </source>
</evidence>
<feature type="region of interest" description="Disordered" evidence="6">
    <location>
        <begin position="51"/>
        <end position="98"/>
    </location>
</feature>
<feature type="region of interest" description="Disordered" evidence="6">
    <location>
        <begin position="799"/>
        <end position="839"/>
    </location>
</feature>
<keyword evidence="3" id="KW-0862">Zinc</keyword>
<feature type="region of interest" description="Disordered" evidence="6">
    <location>
        <begin position="314"/>
        <end position="340"/>
    </location>
</feature>
<dbReference type="Pfam" id="PF20179">
    <property type="entry name" value="MSS51_C"/>
    <property type="match status" value="1"/>
</dbReference>
<dbReference type="RefSeq" id="XP_023949512.2">
    <property type="nucleotide sequence ID" value="XM_024093744.2"/>
</dbReference>
<feature type="compositionally biased region" description="Basic residues" evidence="6">
    <location>
        <begin position="679"/>
        <end position="688"/>
    </location>
</feature>
<accession>A0A6J1NWB2</accession>
<feature type="region of interest" description="Disordered" evidence="6">
    <location>
        <begin position="150"/>
        <end position="205"/>
    </location>
</feature>
<feature type="compositionally biased region" description="Polar residues" evidence="6">
    <location>
        <begin position="696"/>
        <end position="717"/>
    </location>
</feature>
<protein>
    <submittedName>
        <fullName evidence="9">Restin homolog</fullName>
    </submittedName>
</protein>
<feature type="domain" description="MYND-type" evidence="7">
    <location>
        <begin position="910"/>
        <end position="948"/>
    </location>
</feature>
<dbReference type="KEGG" id="bany:112054088"/>
<dbReference type="InterPro" id="IPR046824">
    <property type="entry name" value="Mss51-like_C"/>
</dbReference>
<keyword evidence="8" id="KW-1185">Reference proteome</keyword>
<reference evidence="8" key="1">
    <citation type="submission" date="2025-05" db="UniProtKB">
        <authorList>
            <consortium name="RefSeq"/>
        </authorList>
    </citation>
    <scope>NUCLEOTIDE SEQUENCE [LARGE SCALE GENOMIC DNA]</scope>
</reference>
<feature type="compositionally biased region" description="Polar residues" evidence="6">
    <location>
        <begin position="736"/>
        <end position="747"/>
    </location>
</feature>
<dbReference type="GO" id="GO:0008270">
    <property type="term" value="F:zinc ion binding"/>
    <property type="evidence" value="ECO:0007669"/>
    <property type="project" value="UniProtKB-KW"/>
</dbReference>
<feature type="coiled-coil region" evidence="5">
    <location>
        <begin position="532"/>
        <end position="566"/>
    </location>
</feature>
<feature type="region of interest" description="Disordered" evidence="6">
    <location>
        <begin position="655"/>
        <end position="747"/>
    </location>
</feature>
<dbReference type="PROSITE" id="PS01360">
    <property type="entry name" value="ZF_MYND_1"/>
    <property type="match status" value="1"/>
</dbReference>